<organism evidence="9 10">
    <name type="scientific">Mariprofundus ferrinatatus</name>
    <dbReference type="NCBI Taxonomy" id="1921087"/>
    <lineage>
        <taxon>Bacteria</taxon>
        <taxon>Pseudomonadati</taxon>
        <taxon>Pseudomonadota</taxon>
        <taxon>Candidatius Mariprofundia</taxon>
        <taxon>Mariprofundales</taxon>
        <taxon>Mariprofundaceae</taxon>
        <taxon>Mariprofundus</taxon>
    </lineage>
</organism>
<protein>
    <submittedName>
        <fullName evidence="9">Surface antigen</fullName>
    </submittedName>
</protein>
<keyword evidence="4" id="KW-0449">Lipoprotein</keyword>
<feature type="region of interest" description="Disordered" evidence="5">
    <location>
        <begin position="92"/>
        <end position="116"/>
    </location>
</feature>
<evidence type="ECO:0000259" key="7">
    <source>
        <dbReference type="Pfam" id="PF05433"/>
    </source>
</evidence>
<proteinExistence type="predicted"/>
<feature type="domain" description="Glycine zipper 2TM" evidence="7">
    <location>
        <begin position="29"/>
        <end position="70"/>
    </location>
</feature>
<dbReference type="Proteomes" id="UP000231637">
    <property type="component" value="Chromosome"/>
</dbReference>
<dbReference type="PIRSF" id="PIRSF002721">
    <property type="entry name" value="Surface_antigen_Rickettsia"/>
    <property type="match status" value="1"/>
</dbReference>
<comment type="subcellular location">
    <subcellularLocation>
        <location evidence="1">Membrane</location>
    </subcellularLocation>
</comment>
<evidence type="ECO:0000256" key="1">
    <source>
        <dbReference type="ARBA" id="ARBA00004370"/>
    </source>
</evidence>
<evidence type="ECO:0000259" key="8">
    <source>
        <dbReference type="Pfam" id="PF16998"/>
    </source>
</evidence>
<dbReference type="InterPro" id="IPR008816">
    <property type="entry name" value="Gly_zipper_2TM_dom"/>
</dbReference>
<feature type="signal peptide" evidence="6">
    <location>
        <begin position="1"/>
        <end position="19"/>
    </location>
</feature>
<evidence type="ECO:0000256" key="6">
    <source>
        <dbReference type="SAM" id="SignalP"/>
    </source>
</evidence>
<dbReference type="Pfam" id="PF05433">
    <property type="entry name" value="Rick_17kDa_Anti"/>
    <property type="match status" value="1"/>
</dbReference>
<dbReference type="EMBL" id="CP018800">
    <property type="protein sequence ID" value="ATX81313.1"/>
    <property type="molecule type" value="Genomic_DNA"/>
</dbReference>
<dbReference type="InterPro" id="IPR016364">
    <property type="entry name" value="Surface_antigen_Rickettsia"/>
</dbReference>
<keyword evidence="4" id="KW-0564">Palmitate</keyword>
<feature type="chain" id="PRO_5014940271" evidence="6">
    <location>
        <begin position="20"/>
        <end position="153"/>
    </location>
</feature>
<gene>
    <name evidence="9" type="ORF">Ga0123462_0438</name>
</gene>
<sequence length="153" mass="16466">MKKMLSLMLMTLFMMPVSGCSSYSERQQAGAVMGGALGGVLGSNVGRGEGRTAAIIAGTLLGAVIGSEIGSYMDKTDELQAQRALEMNRDMQASQWRNPNTGADFSTMPTSTYQQPSGQYCREYQTDIVVNGRKEVGYGTACRQPDGSWSISR</sequence>
<evidence type="ECO:0000256" key="2">
    <source>
        <dbReference type="ARBA" id="ARBA00022729"/>
    </source>
</evidence>
<accession>A0A2K8L244</accession>
<evidence type="ECO:0000256" key="5">
    <source>
        <dbReference type="SAM" id="MobiDB-lite"/>
    </source>
</evidence>
<dbReference type="KEGG" id="mfn:Ga0123462_0438"/>
<keyword evidence="10" id="KW-1185">Reference proteome</keyword>
<evidence type="ECO:0000313" key="10">
    <source>
        <dbReference type="Proteomes" id="UP000231637"/>
    </source>
</evidence>
<evidence type="ECO:0000313" key="9">
    <source>
        <dbReference type="EMBL" id="ATX81313.1"/>
    </source>
</evidence>
<dbReference type="RefSeq" id="WP_198507367.1">
    <property type="nucleotide sequence ID" value="NZ_CP018800.1"/>
</dbReference>
<dbReference type="PANTHER" id="PTHR35603">
    <property type="match status" value="1"/>
</dbReference>
<evidence type="ECO:0000256" key="3">
    <source>
        <dbReference type="ARBA" id="ARBA00023136"/>
    </source>
</evidence>
<feature type="domain" description="Surface antigen" evidence="8">
    <location>
        <begin position="91"/>
        <end position="152"/>
    </location>
</feature>
<dbReference type="Pfam" id="PF16998">
    <property type="entry name" value="17kDa_Anti_2"/>
    <property type="match status" value="1"/>
</dbReference>
<name>A0A2K8L244_9PROT</name>
<reference evidence="9 10" key="1">
    <citation type="submission" date="2016-12" db="EMBL/GenBank/DDBJ databases">
        <title>Isolation and genomic insights into novel planktonic Zetaproteobacteria from stratified waters of the Chesapeake Bay.</title>
        <authorList>
            <person name="McAllister S.M."/>
            <person name="Kato S."/>
            <person name="Chan C.S."/>
            <person name="Chiu B.K."/>
            <person name="Field E.K."/>
        </authorList>
    </citation>
    <scope>NUCLEOTIDE SEQUENCE [LARGE SCALE GENOMIC DNA]</scope>
    <source>
        <strain evidence="9 10">CP-8</strain>
    </source>
</reference>
<dbReference type="InterPro" id="IPR051407">
    <property type="entry name" value="Bact_OM_lipoprot/Surf_antigen"/>
</dbReference>
<evidence type="ECO:0000256" key="4">
    <source>
        <dbReference type="ARBA" id="ARBA00023139"/>
    </source>
</evidence>
<keyword evidence="2 6" id="KW-0732">Signal</keyword>
<keyword evidence="3" id="KW-0472">Membrane</keyword>
<dbReference type="PANTHER" id="PTHR35603:SF2">
    <property type="entry name" value="OUTER MEMBRANE LIPOPROTEIN"/>
    <property type="match status" value="1"/>
</dbReference>
<dbReference type="AlphaFoldDB" id="A0A2K8L244"/>
<dbReference type="GO" id="GO:0019867">
    <property type="term" value="C:outer membrane"/>
    <property type="evidence" value="ECO:0007669"/>
    <property type="project" value="InterPro"/>
</dbReference>
<dbReference type="InterPro" id="IPR032635">
    <property type="entry name" value="Anti_2"/>
</dbReference>